<evidence type="ECO:0000313" key="2">
    <source>
        <dbReference type="Proteomes" id="UP000027120"/>
    </source>
</evidence>
<evidence type="ECO:0000313" key="1">
    <source>
        <dbReference type="EMBL" id="KDO56749.1"/>
    </source>
</evidence>
<sequence length="23" mass="2840">GEYENEMVLEWRGSPLVRVYAWR</sequence>
<name>A0A067ENL4_CITSI</name>
<proteinExistence type="predicted"/>
<gene>
    <name evidence="1" type="ORF">CISIN_1g0381162mg</name>
</gene>
<feature type="non-terminal residue" evidence="1">
    <location>
        <position position="1"/>
    </location>
</feature>
<accession>A0A067ENL4</accession>
<dbReference type="EMBL" id="KK784970">
    <property type="protein sequence ID" value="KDO56749.1"/>
    <property type="molecule type" value="Genomic_DNA"/>
</dbReference>
<protein>
    <submittedName>
        <fullName evidence="1">Uncharacterized protein</fullName>
    </submittedName>
</protein>
<organism evidence="1 2">
    <name type="scientific">Citrus sinensis</name>
    <name type="common">Sweet orange</name>
    <name type="synonym">Citrus aurantium var. sinensis</name>
    <dbReference type="NCBI Taxonomy" id="2711"/>
    <lineage>
        <taxon>Eukaryota</taxon>
        <taxon>Viridiplantae</taxon>
        <taxon>Streptophyta</taxon>
        <taxon>Embryophyta</taxon>
        <taxon>Tracheophyta</taxon>
        <taxon>Spermatophyta</taxon>
        <taxon>Magnoliopsida</taxon>
        <taxon>eudicotyledons</taxon>
        <taxon>Gunneridae</taxon>
        <taxon>Pentapetalae</taxon>
        <taxon>rosids</taxon>
        <taxon>malvids</taxon>
        <taxon>Sapindales</taxon>
        <taxon>Rutaceae</taxon>
        <taxon>Aurantioideae</taxon>
        <taxon>Citrus</taxon>
    </lineage>
</organism>
<dbReference type="Proteomes" id="UP000027120">
    <property type="component" value="Unassembled WGS sequence"/>
</dbReference>
<dbReference type="AlphaFoldDB" id="A0A067ENL4"/>
<keyword evidence="2" id="KW-1185">Reference proteome</keyword>
<reference evidence="1 2" key="1">
    <citation type="submission" date="2014-04" db="EMBL/GenBank/DDBJ databases">
        <authorList>
            <consortium name="International Citrus Genome Consortium"/>
            <person name="Gmitter F."/>
            <person name="Chen C."/>
            <person name="Farmerie W."/>
            <person name="Harkins T."/>
            <person name="Desany B."/>
            <person name="Mohiuddin M."/>
            <person name="Kodira C."/>
            <person name="Borodovsky M."/>
            <person name="Lomsadze A."/>
            <person name="Burns P."/>
            <person name="Jenkins J."/>
            <person name="Prochnik S."/>
            <person name="Shu S."/>
            <person name="Chapman J."/>
            <person name="Pitluck S."/>
            <person name="Schmutz J."/>
            <person name="Rokhsar D."/>
        </authorList>
    </citation>
    <scope>NUCLEOTIDE SEQUENCE</scope>
</reference>